<organism evidence="1 2">
    <name type="scientific">Smallanthus sonchifolius</name>
    <dbReference type="NCBI Taxonomy" id="185202"/>
    <lineage>
        <taxon>Eukaryota</taxon>
        <taxon>Viridiplantae</taxon>
        <taxon>Streptophyta</taxon>
        <taxon>Embryophyta</taxon>
        <taxon>Tracheophyta</taxon>
        <taxon>Spermatophyta</taxon>
        <taxon>Magnoliopsida</taxon>
        <taxon>eudicotyledons</taxon>
        <taxon>Gunneridae</taxon>
        <taxon>Pentapetalae</taxon>
        <taxon>asterids</taxon>
        <taxon>campanulids</taxon>
        <taxon>Asterales</taxon>
        <taxon>Asteraceae</taxon>
        <taxon>Asteroideae</taxon>
        <taxon>Heliantheae alliance</taxon>
        <taxon>Millerieae</taxon>
        <taxon>Smallanthus</taxon>
    </lineage>
</organism>
<dbReference type="Proteomes" id="UP001056120">
    <property type="component" value="Linkage Group LG17"/>
</dbReference>
<reference evidence="1 2" key="2">
    <citation type="journal article" date="2022" name="Mol. Ecol. Resour.">
        <title>The genomes of chicory, endive, great burdock and yacon provide insights into Asteraceae paleo-polyploidization history and plant inulin production.</title>
        <authorList>
            <person name="Fan W."/>
            <person name="Wang S."/>
            <person name="Wang H."/>
            <person name="Wang A."/>
            <person name="Jiang F."/>
            <person name="Liu H."/>
            <person name="Zhao H."/>
            <person name="Xu D."/>
            <person name="Zhang Y."/>
        </authorList>
    </citation>
    <scope>NUCLEOTIDE SEQUENCE [LARGE SCALE GENOMIC DNA]</scope>
    <source>
        <strain evidence="2">cv. Yunnan</strain>
        <tissue evidence="1">Leaves</tissue>
    </source>
</reference>
<accession>A0ACB9ESJ8</accession>
<evidence type="ECO:0000313" key="2">
    <source>
        <dbReference type="Proteomes" id="UP001056120"/>
    </source>
</evidence>
<proteinExistence type="predicted"/>
<reference evidence="2" key="1">
    <citation type="journal article" date="2022" name="Mol. Ecol. Resour.">
        <title>The genomes of chicory, endive, great burdock and yacon provide insights into Asteraceae palaeo-polyploidization history and plant inulin production.</title>
        <authorList>
            <person name="Fan W."/>
            <person name="Wang S."/>
            <person name="Wang H."/>
            <person name="Wang A."/>
            <person name="Jiang F."/>
            <person name="Liu H."/>
            <person name="Zhao H."/>
            <person name="Xu D."/>
            <person name="Zhang Y."/>
        </authorList>
    </citation>
    <scope>NUCLEOTIDE SEQUENCE [LARGE SCALE GENOMIC DNA]</scope>
    <source>
        <strain evidence="2">cv. Yunnan</strain>
    </source>
</reference>
<protein>
    <submittedName>
        <fullName evidence="1">Uncharacterized protein</fullName>
    </submittedName>
</protein>
<dbReference type="EMBL" id="CM042034">
    <property type="protein sequence ID" value="KAI3761412.1"/>
    <property type="molecule type" value="Genomic_DNA"/>
</dbReference>
<evidence type="ECO:0000313" key="1">
    <source>
        <dbReference type="EMBL" id="KAI3761412.1"/>
    </source>
</evidence>
<name>A0ACB9ESJ8_9ASTR</name>
<gene>
    <name evidence="1" type="ORF">L1987_51828</name>
</gene>
<comment type="caution">
    <text evidence="1">The sequence shown here is derived from an EMBL/GenBank/DDBJ whole genome shotgun (WGS) entry which is preliminary data.</text>
</comment>
<keyword evidence="2" id="KW-1185">Reference proteome</keyword>
<sequence length="801" mass="88857">MMSGGGGDNGDFVLVMVGGGGCHDRMSGGGDDNGDFVLVMVGGGGCHDRMTRPERLSKKQSILMAFSSFYLLFLTLSWSFFFTNAIQPSQKQVLLQLRKQLEYPKQLDFWVNTNDDLCYLSSPQVNITCENNYVTELKIMGFSADQLPKKVKSLNFDGFPIPSQTLSQNFSMDSLIATLSRLTSLKALSLVYLGIWGQLPNKIQRLYTLEYIDLSYNYLYGSIPPTFTRLASLQSVNLDGNFLNSSFPDGVDLLSNLTSLSLKENGFTGQLPDLPNLPNSLTFLYLSKNSFSGQIPVKYGQLNHLRELDLSFNSLSGVPPPSLFSLPYITYLNLTSNKLTGQLPSHLQCGNKLAAVDISLNRLTGALPSCLSNELNNRNVKFDRNCLMDDVKHQNPSSYCVEEARGVEVDPKNIKDSGKRKNPVIFVGVILGSILVLVLLVFGSVVICKRICVRGLSEPKLLQKQVQDYSVTSYPSELLTSARFVSEAAKLGTGGMPVHRLFSFEELKDATRNFHRSTLIGEGSTGKIYKGKLENGTDIAIRHLTVSKKYTIRNLKLRLDLLARLRHPHLVCLLGHCISNEGPSDSDSNKVYLVYEYVDNGNYHSLLAGNNPENILKLEDRLRVLSGVAKAVHFLHTGLIPGFFNNRLKAHNILLNENGMAKLSDYGLSIIAEDIKLEDANGEGVESWQMKNLEDDVYNFGFILLESLVGPSAASRKDEFLMNEMASFETENERKKVVDPVVLASSSPESLSVIISITKKCFVGDSWARPSFEDVLWHLQYASQLQANAHRPAEAVLLMKC</sequence>